<dbReference type="PANTHER" id="PTHR15069">
    <property type="entry name" value="PROTEASOME ASSEMBLY CHAPERONE 1"/>
    <property type="match status" value="1"/>
</dbReference>
<dbReference type="InterPro" id="IPR016565">
    <property type="entry name" value="Proteasome_assmbl_chp_1"/>
</dbReference>
<evidence type="ECO:0000256" key="1">
    <source>
        <dbReference type="ARBA" id="ARBA00005261"/>
    </source>
</evidence>
<evidence type="ECO:0000313" key="5">
    <source>
        <dbReference type="Proteomes" id="UP000077315"/>
    </source>
</evidence>
<gene>
    <name evidence="4" type="ORF">PHYBLDRAFT_157122</name>
</gene>
<accession>A0A167RD10</accession>
<dbReference type="InParanoid" id="A0A167RD10"/>
<evidence type="ECO:0000256" key="3">
    <source>
        <dbReference type="ARBA" id="ARBA00023186"/>
    </source>
</evidence>
<protein>
    <recommendedName>
        <fullName evidence="2">Proteasome assembly chaperone 1</fullName>
    </recommendedName>
</protein>
<organism evidence="4 5">
    <name type="scientific">Phycomyces blakesleeanus (strain ATCC 8743b / DSM 1359 / FGSC 10004 / NBRC 33097 / NRRL 1555)</name>
    <dbReference type="NCBI Taxonomy" id="763407"/>
    <lineage>
        <taxon>Eukaryota</taxon>
        <taxon>Fungi</taxon>
        <taxon>Fungi incertae sedis</taxon>
        <taxon>Mucoromycota</taxon>
        <taxon>Mucoromycotina</taxon>
        <taxon>Mucoromycetes</taxon>
        <taxon>Mucorales</taxon>
        <taxon>Phycomycetaceae</taxon>
        <taxon>Phycomyces</taxon>
    </lineage>
</organism>
<dbReference type="GO" id="GO:0005783">
    <property type="term" value="C:endoplasmic reticulum"/>
    <property type="evidence" value="ECO:0007669"/>
    <property type="project" value="InterPro"/>
</dbReference>
<dbReference type="Proteomes" id="UP000077315">
    <property type="component" value="Unassembled WGS sequence"/>
</dbReference>
<reference evidence="5" key="1">
    <citation type="submission" date="2015-06" db="EMBL/GenBank/DDBJ databases">
        <title>Expansion of signal transduction pathways in fungi by whole-genome duplication.</title>
        <authorList>
            <consortium name="DOE Joint Genome Institute"/>
            <person name="Corrochano L.M."/>
            <person name="Kuo A."/>
            <person name="Marcet-Houben M."/>
            <person name="Polaino S."/>
            <person name="Salamov A."/>
            <person name="Villalobos J.M."/>
            <person name="Alvarez M.I."/>
            <person name="Avalos J."/>
            <person name="Benito E.P."/>
            <person name="Benoit I."/>
            <person name="Burger G."/>
            <person name="Camino L.P."/>
            <person name="Canovas D."/>
            <person name="Cerda-Olmedo E."/>
            <person name="Cheng J.-F."/>
            <person name="Dominguez A."/>
            <person name="Elias M."/>
            <person name="Eslava A.P."/>
            <person name="Glaser F."/>
            <person name="Grimwood J."/>
            <person name="Gutierrez G."/>
            <person name="Heitman J."/>
            <person name="Henrissat B."/>
            <person name="Iturriaga E.A."/>
            <person name="Lang B.F."/>
            <person name="Lavin J.L."/>
            <person name="Lee S."/>
            <person name="Li W."/>
            <person name="Lindquist E."/>
            <person name="Lopez-Garcia S."/>
            <person name="Luque E.M."/>
            <person name="Marcos A.T."/>
            <person name="Martin J."/>
            <person name="McCluskey K."/>
            <person name="Medina H.R."/>
            <person name="Miralles-Duran A."/>
            <person name="Miyazaki A."/>
            <person name="Munoz-Torres E."/>
            <person name="Oguiza J.A."/>
            <person name="Ohm R."/>
            <person name="Olmedo M."/>
            <person name="Orejas M."/>
            <person name="Ortiz-Castellanos L."/>
            <person name="Pisabarro A.G."/>
            <person name="Rodriguez-Romero J."/>
            <person name="Ruiz-Herrera J."/>
            <person name="Ruiz-Vazquez R."/>
            <person name="Sanz C."/>
            <person name="Schackwitz W."/>
            <person name="Schmutz J."/>
            <person name="Shahriari M."/>
            <person name="Shelest E."/>
            <person name="Silva-Franco F."/>
            <person name="Soanes D."/>
            <person name="Syed K."/>
            <person name="Tagua V.G."/>
            <person name="Talbot N.J."/>
            <person name="Thon M."/>
            <person name="De vries R.P."/>
            <person name="Wiebenga A."/>
            <person name="Yadav J.S."/>
            <person name="Braun E.L."/>
            <person name="Baker S."/>
            <person name="Garre V."/>
            <person name="Horwitz B."/>
            <person name="Torres-Martinez S."/>
            <person name="Idnurm A."/>
            <person name="Herrera-Estrella A."/>
            <person name="Gabaldon T."/>
            <person name="Grigoriev I.V."/>
        </authorList>
    </citation>
    <scope>NUCLEOTIDE SEQUENCE [LARGE SCALE GENOMIC DNA]</scope>
    <source>
        <strain evidence="5">NRRL 1555(-)</strain>
    </source>
</reference>
<dbReference type="STRING" id="763407.A0A167RD10"/>
<dbReference type="GO" id="GO:0070628">
    <property type="term" value="F:proteasome binding"/>
    <property type="evidence" value="ECO:0007669"/>
    <property type="project" value="TreeGrafter"/>
</dbReference>
<evidence type="ECO:0000256" key="2">
    <source>
        <dbReference type="ARBA" id="ARBA00019180"/>
    </source>
</evidence>
<evidence type="ECO:0000313" key="4">
    <source>
        <dbReference type="EMBL" id="OAD81377.1"/>
    </source>
</evidence>
<dbReference type="Pfam" id="PF16094">
    <property type="entry name" value="PAC1"/>
    <property type="match status" value="1"/>
</dbReference>
<comment type="similarity">
    <text evidence="1">Belongs to the PSMG1 family.</text>
</comment>
<sequence length="255" mass="28049">MDYQDSFPSAPVRYAFDDGESDDDTLTLVTRDTVTITTNVTLTTKTTLILGLAGPGSVFLEAQQGNVKAVGEVNVQKNSEESQKVPVLELSPSVIGVPFSLAVPQEQASQYAVNLLKSFKIPLDRVIILDSFTAAEYTSDVWGEDLQPPYMRVLQTSATQSNPKLIHFEAPNMVKGFEAALITYCEIHAIPCYSFLTLQESMLGKLLVTTDTLDGYLPGLQALGLSLNYDETKMNDVLKSGKNGRVDEHHHRLYL</sequence>
<name>A0A167RD10_PHYB8</name>
<dbReference type="VEuPathDB" id="FungiDB:PHYBLDRAFT_157122"/>
<proteinExistence type="inferred from homology"/>
<keyword evidence="5" id="KW-1185">Reference proteome</keyword>
<dbReference type="OrthoDB" id="17536at2759"/>
<keyword evidence="3" id="KW-0143">Chaperone</keyword>
<dbReference type="PANTHER" id="PTHR15069:SF1">
    <property type="entry name" value="PROTEASOME ASSEMBLY CHAPERONE 1"/>
    <property type="match status" value="1"/>
</dbReference>
<dbReference type="AlphaFoldDB" id="A0A167RD10"/>
<dbReference type="GeneID" id="28994476"/>
<dbReference type="RefSeq" id="XP_018299417.1">
    <property type="nucleotide sequence ID" value="XM_018433570.1"/>
</dbReference>
<dbReference type="EMBL" id="KV440971">
    <property type="protein sequence ID" value="OAD81377.1"/>
    <property type="molecule type" value="Genomic_DNA"/>
</dbReference>
<dbReference type="GO" id="GO:0080129">
    <property type="term" value="P:proteasome core complex assembly"/>
    <property type="evidence" value="ECO:0007669"/>
    <property type="project" value="TreeGrafter"/>
</dbReference>